<proteinExistence type="predicted"/>
<accession>A0A0W0YLR2</accession>
<dbReference type="Proteomes" id="UP000054600">
    <property type="component" value="Unassembled WGS sequence"/>
</dbReference>
<name>A0A0W0YLR2_9GAMM</name>
<dbReference type="eggNOG" id="ENOG5031UUY">
    <property type="taxonomic scope" value="Bacteria"/>
</dbReference>
<organism evidence="1 2">
    <name type="scientific">Legionella shakespearei DSM 23087</name>
    <dbReference type="NCBI Taxonomy" id="1122169"/>
    <lineage>
        <taxon>Bacteria</taxon>
        <taxon>Pseudomonadati</taxon>
        <taxon>Pseudomonadota</taxon>
        <taxon>Gammaproteobacteria</taxon>
        <taxon>Legionellales</taxon>
        <taxon>Legionellaceae</taxon>
        <taxon>Legionella</taxon>
    </lineage>
</organism>
<comment type="caution">
    <text evidence="1">The sequence shown here is derived from an EMBL/GenBank/DDBJ whole genome shotgun (WGS) entry which is preliminary data.</text>
</comment>
<sequence>MNVKHVSYYKKYLFLLGMVLPLKLIAIPPGEVVDACIESVAIEDGMTFTEMKNPSGKDFSEGGPVFENECYTDMEIISEDVHYGRSECHGAASVFINGHNLSLDEAKNFSINPYIGPGSPISFHARWWKIGYRKKTYLCIEQTLSDSGTGAAREQYYIIENVMPFDIPVLYYYLFETDVMPLTMSWPEQEKIKKEFPFFKFSPDKDEEYR</sequence>
<dbReference type="OrthoDB" id="5637371at2"/>
<dbReference type="EMBL" id="LNYW01000066">
    <property type="protein sequence ID" value="KTD57631.1"/>
    <property type="molecule type" value="Genomic_DNA"/>
</dbReference>
<reference evidence="1 2" key="1">
    <citation type="submission" date="2015-11" db="EMBL/GenBank/DDBJ databases">
        <title>Genomic analysis of 38 Legionella species identifies large and diverse effector repertoires.</title>
        <authorList>
            <person name="Burstein D."/>
            <person name="Amaro F."/>
            <person name="Zusman T."/>
            <person name="Lifshitz Z."/>
            <person name="Cohen O."/>
            <person name="Gilbert J.A."/>
            <person name="Pupko T."/>
            <person name="Shuman H.A."/>
            <person name="Segal G."/>
        </authorList>
    </citation>
    <scope>NUCLEOTIDE SEQUENCE [LARGE SCALE GENOMIC DNA]</scope>
    <source>
        <strain evidence="1 2">ATCC 49655</strain>
    </source>
</reference>
<gene>
    <name evidence="1" type="ORF">Lsha_2472</name>
</gene>
<evidence type="ECO:0000313" key="1">
    <source>
        <dbReference type="EMBL" id="KTD57631.1"/>
    </source>
</evidence>
<protein>
    <submittedName>
        <fullName evidence="1">Uncharacterized protein</fullName>
    </submittedName>
</protein>
<evidence type="ECO:0000313" key="2">
    <source>
        <dbReference type="Proteomes" id="UP000054600"/>
    </source>
</evidence>
<dbReference type="RefSeq" id="WP_018577425.1">
    <property type="nucleotide sequence ID" value="NZ_KB892403.1"/>
</dbReference>
<keyword evidence="2" id="KW-1185">Reference proteome</keyword>
<dbReference type="PATRIC" id="fig|1122169.6.peg.2843"/>
<dbReference type="AlphaFoldDB" id="A0A0W0YLR2"/>